<protein>
    <submittedName>
        <fullName evidence="12">Uncharacterized protein</fullName>
    </submittedName>
</protein>
<evidence type="ECO:0000256" key="6">
    <source>
        <dbReference type="ARBA" id="ARBA00022692"/>
    </source>
</evidence>
<accession>A0A1V9Y7Y0</accession>
<evidence type="ECO:0000256" key="5">
    <source>
        <dbReference type="ARBA" id="ARBA00022660"/>
    </source>
</evidence>
<keyword evidence="11" id="KW-0472">Membrane</keyword>
<evidence type="ECO:0000256" key="2">
    <source>
        <dbReference type="ARBA" id="ARBA00004298"/>
    </source>
</evidence>
<evidence type="ECO:0000256" key="9">
    <source>
        <dbReference type="ARBA" id="ARBA00022989"/>
    </source>
</evidence>
<evidence type="ECO:0000313" key="13">
    <source>
        <dbReference type="Proteomes" id="UP000243217"/>
    </source>
</evidence>
<evidence type="ECO:0000256" key="1">
    <source>
        <dbReference type="ARBA" id="ARBA00003195"/>
    </source>
</evidence>
<keyword evidence="6" id="KW-0812">Transmembrane</keyword>
<keyword evidence="5" id="KW-0679">Respiratory chain</keyword>
<evidence type="ECO:0000256" key="7">
    <source>
        <dbReference type="ARBA" id="ARBA00022792"/>
    </source>
</evidence>
<evidence type="ECO:0000256" key="10">
    <source>
        <dbReference type="ARBA" id="ARBA00023128"/>
    </source>
</evidence>
<keyword evidence="4" id="KW-0813">Transport</keyword>
<evidence type="ECO:0000256" key="8">
    <source>
        <dbReference type="ARBA" id="ARBA00022982"/>
    </source>
</evidence>
<dbReference type="InterPro" id="IPR012576">
    <property type="entry name" value="NDUFB3"/>
</dbReference>
<keyword evidence="10" id="KW-0496">Mitochondrion</keyword>
<keyword evidence="7" id="KW-0999">Mitochondrion inner membrane</keyword>
<evidence type="ECO:0000256" key="11">
    <source>
        <dbReference type="ARBA" id="ARBA00023136"/>
    </source>
</evidence>
<dbReference type="Proteomes" id="UP000243217">
    <property type="component" value="Unassembled WGS sequence"/>
</dbReference>
<name>A0A1V9Y7Y0_9STRA</name>
<dbReference type="Pfam" id="PF08122">
    <property type="entry name" value="NDUF_B12"/>
    <property type="match status" value="1"/>
</dbReference>
<keyword evidence="13" id="KW-1185">Reference proteome</keyword>
<gene>
    <name evidence="12" type="ORF">THRCLA_23291</name>
</gene>
<evidence type="ECO:0000256" key="3">
    <source>
        <dbReference type="ARBA" id="ARBA00005667"/>
    </source>
</evidence>
<dbReference type="AlphaFoldDB" id="A0A1V9Y7Y0"/>
<evidence type="ECO:0000313" key="12">
    <source>
        <dbReference type="EMBL" id="OQR81831.1"/>
    </source>
</evidence>
<dbReference type="OrthoDB" id="521512at2759"/>
<dbReference type="GO" id="GO:0005743">
    <property type="term" value="C:mitochondrial inner membrane"/>
    <property type="evidence" value="ECO:0007669"/>
    <property type="project" value="UniProtKB-SubCell"/>
</dbReference>
<keyword evidence="9" id="KW-1133">Transmembrane helix</keyword>
<dbReference type="GO" id="GO:0022900">
    <property type="term" value="P:electron transport chain"/>
    <property type="evidence" value="ECO:0007669"/>
    <property type="project" value="InterPro"/>
</dbReference>
<keyword evidence="8" id="KW-0249">Electron transport</keyword>
<comment type="caution">
    <text evidence="12">The sequence shown here is derived from an EMBL/GenBank/DDBJ whole genome shotgun (WGS) entry which is preliminary data.</text>
</comment>
<reference evidence="12 13" key="1">
    <citation type="journal article" date="2014" name="Genome Biol. Evol.">
        <title>The secreted proteins of Achlya hypogyna and Thraustotheca clavata identify the ancestral oomycete secretome and reveal gene acquisitions by horizontal gene transfer.</title>
        <authorList>
            <person name="Misner I."/>
            <person name="Blouin N."/>
            <person name="Leonard G."/>
            <person name="Richards T.A."/>
            <person name="Lane C.E."/>
        </authorList>
    </citation>
    <scope>NUCLEOTIDE SEQUENCE [LARGE SCALE GENOMIC DNA]</scope>
    <source>
        <strain evidence="12 13">ATCC 34112</strain>
    </source>
</reference>
<evidence type="ECO:0000256" key="4">
    <source>
        <dbReference type="ARBA" id="ARBA00022448"/>
    </source>
</evidence>
<sequence length="74" mass="7956">MVLAHQDAWRKHPFLSNCSKKPFPGLGIAAGIFSVYLVVDAVTGGSSSHAHGHGGSSKFTYVKEEIGERSKLEE</sequence>
<proteinExistence type="inferred from homology"/>
<organism evidence="12 13">
    <name type="scientific">Thraustotheca clavata</name>
    <dbReference type="NCBI Taxonomy" id="74557"/>
    <lineage>
        <taxon>Eukaryota</taxon>
        <taxon>Sar</taxon>
        <taxon>Stramenopiles</taxon>
        <taxon>Oomycota</taxon>
        <taxon>Saprolegniomycetes</taxon>
        <taxon>Saprolegniales</taxon>
        <taxon>Achlyaceae</taxon>
        <taxon>Thraustotheca</taxon>
    </lineage>
</organism>
<dbReference type="EMBL" id="JNBS01004887">
    <property type="protein sequence ID" value="OQR81831.1"/>
    <property type="molecule type" value="Genomic_DNA"/>
</dbReference>
<comment type="function">
    <text evidence="1">Accessory subunit of the mitochondrial membrane respiratory chain NADH dehydrogenase (Complex I), that is believed not to be involved in catalysis. Complex I functions in the transfer of electrons from NADH to the respiratory chain. The immediate electron acceptor for the enzyme is believed to be ubiquinone.</text>
</comment>
<comment type="similarity">
    <text evidence="3">Belongs to the complex I NDUFB3 subunit family.</text>
</comment>
<comment type="subcellular location">
    <subcellularLocation>
        <location evidence="2">Mitochondrion inner membrane</location>
        <topology evidence="2">Single-pass membrane protein</topology>
        <orientation evidence="2">Matrix side</orientation>
    </subcellularLocation>
</comment>